<name>A0AAX4KTG6_9TREE</name>
<feature type="region of interest" description="Disordered" evidence="1">
    <location>
        <begin position="537"/>
        <end position="669"/>
    </location>
</feature>
<evidence type="ECO:0000313" key="3">
    <source>
        <dbReference type="Proteomes" id="UP001358614"/>
    </source>
</evidence>
<evidence type="ECO:0000256" key="1">
    <source>
        <dbReference type="SAM" id="MobiDB-lite"/>
    </source>
</evidence>
<feature type="region of interest" description="Disordered" evidence="1">
    <location>
        <begin position="428"/>
        <end position="500"/>
    </location>
</feature>
<gene>
    <name evidence="2" type="ORF">V865_007824</name>
</gene>
<dbReference type="AlphaFoldDB" id="A0AAX4KTG6"/>
<dbReference type="KEGG" id="ker:91106625"/>
<feature type="compositionally biased region" description="Basic and acidic residues" evidence="1">
    <location>
        <begin position="570"/>
        <end position="587"/>
    </location>
</feature>
<organism evidence="2 3">
    <name type="scientific">Kwoniella europaea PYCC6329</name>
    <dbReference type="NCBI Taxonomy" id="1423913"/>
    <lineage>
        <taxon>Eukaryota</taxon>
        <taxon>Fungi</taxon>
        <taxon>Dikarya</taxon>
        <taxon>Basidiomycota</taxon>
        <taxon>Agaricomycotina</taxon>
        <taxon>Tremellomycetes</taxon>
        <taxon>Tremellales</taxon>
        <taxon>Cryptococcaceae</taxon>
        <taxon>Kwoniella</taxon>
    </lineage>
</organism>
<feature type="compositionally biased region" description="Basic and acidic residues" evidence="1">
    <location>
        <begin position="699"/>
        <end position="714"/>
    </location>
</feature>
<dbReference type="Proteomes" id="UP001358614">
    <property type="component" value="Chromosome 2"/>
</dbReference>
<dbReference type="EMBL" id="CP144090">
    <property type="protein sequence ID" value="WWD09696.1"/>
    <property type="molecule type" value="Genomic_DNA"/>
</dbReference>
<feature type="compositionally biased region" description="Basic and acidic residues" evidence="1">
    <location>
        <begin position="537"/>
        <end position="558"/>
    </location>
</feature>
<dbReference type="GeneID" id="91106625"/>
<feature type="compositionally biased region" description="Basic and acidic residues" evidence="1">
    <location>
        <begin position="82"/>
        <end position="95"/>
    </location>
</feature>
<feature type="compositionally biased region" description="Basic and acidic residues" evidence="1">
    <location>
        <begin position="23"/>
        <end position="47"/>
    </location>
</feature>
<feature type="region of interest" description="Disordered" evidence="1">
    <location>
        <begin position="695"/>
        <end position="714"/>
    </location>
</feature>
<feature type="compositionally biased region" description="Basic residues" evidence="1">
    <location>
        <begin position="72"/>
        <end position="81"/>
    </location>
</feature>
<keyword evidence="3" id="KW-1185">Reference proteome</keyword>
<feature type="compositionally biased region" description="Polar residues" evidence="1">
    <location>
        <begin position="613"/>
        <end position="628"/>
    </location>
</feature>
<dbReference type="RefSeq" id="XP_066087663.1">
    <property type="nucleotide sequence ID" value="XM_066231566.1"/>
</dbReference>
<feature type="region of interest" description="Disordered" evidence="1">
    <location>
        <begin position="1"/>
        <end position="125"/>
    </location>
</feature>
<feature type="compositionally biased region" description="Polar residues" evidence="1">
    <location>
        <begin position="472"/>
        <end position="482"/>
    </location>
</feature>
<proteinExistence type="predicted"/>
<accession>A0AAX4KTG6</accession>
<feature type="compositionally biased region" description="Gly residues" evidence="1">
    <location>
        <begin position="451"/>
        <end position="466"/>
    </location>
</feature>
<evidence type="ECO:0000313" key="2">
    <source>
        <dbReference type="EMBL" id="WWD09696.1"/>
    </source>
</evidence>
<protein>
    <recommendedName>
        <fullName evidence="4">Peroxin-14</fullName>
    </recommendedName>
</protein>
<evidence type="ECO:0008006" key="4">
    <source>
        <dbReference type="Google" id="ProtNLM"/>
    </source>
</evidence>
<feature type="compositionally biased region" description="Polar residues" evidence="1">
    <location>
        <begin position="559"/>
        <end position="569"/>
    </location>
</feature>
<sequence>MRFFTSCEPARTHKSSTDPDPGDEVKDRANGWKKYEKTWEDQDPEGRWKRKVWVRKWSNTDSDEGEDNKSPFIKHGHGHGHGRIDDDSDPKKEDVGPVGRVNVSRGNNDEGASYGAGDQSGDERSKSRNLLILDTILRTTYRAGYNDALKIKPFLPYSDSTSPSSSPSAISNIRESSSSNNGIYLVGGLVVLFTGMISYKTYNRMKEVSKGLQEVLALVELTRSNEASAVGKLGRELIGVKKLLENGQGSTRSWTENDGPTSKSDSDLWKDVKNQARPNQTPFDNSLSIKSLNTQLSGNIHEDDINLILNEMRHDLKKEFRMISKDFNAQQGDLVSLKTELEAIQQFLLKISSSPGIADGTSKIVEEIVKLNTASHLLSDKLSNLSRSIIKDISGEVSLTNQFSKQGLNKLDEIRSVLEGLGRELKEVKEKSNTTSKVGRPKGSSSSSSGSGSGGSGSVSVGGGEGSLAHTGGTSNIPTEDLSTPIIPPSVSIAPNQDKPKVLPNARLGLGLAGNHDDVMPFGDIMKAIEGVKKSYMDDQSKHAKKDSRDGVDWKETSTRSNLKGSTPKSSEEDLTKDIESASEHGPTDGIHFQTPLEKVKTPYKAAVKIDTPSETTGTPDPSSTKSSAPKKENEEDEDPPSPPPPAPSSQSRVSPETRRNRQPQQHAHWWTVHSLPHAHINDLWRIKGFGWYQPSSSPEREPEQVKKDREDEDRSIGAWAVGRVRRRFGDWPFH</sequence>
<reference evidence="2 3" key="1">
    <citation type="submission" date="2024-01" db="EMBL/GenBank/DDBJ databases">
        <title>Comparative genomics of Cryptococcus and Kwoniella reveals pathogenesis evolution and contrasting modes of karyotype evolution via chromosome fusion or intercentromeric recombination.</title>
        <authorList>
            <person name="Coelho M.A."/>
            <person name="David-Palma M."/>
            <person name="Shea T."/>
            <person name="Bowers K."/>
            <person name="McGinley-Smith S."/>
            <person name="Mohammad A.W."/>
            <person name="Gnirke A."/>
            <person name="Yurkov A.M."/>
            <person name="Nowrousian M."/>
            <person name="Sun S."/>
            <person name="Cuomo C.A."/>
            <person name="Heitman J."/>
        </authorList>
    </citation>
    <scope>NUCLEOTIDE SEQUENCE [LARGE SCALE GENOMIC DNA]</scope>
    <source>
        <strain evidence="2 3">PYCC6329</strain>
    </source>
</reference>